<dbReference type="AlphaFoldDB" id="W7J6G7"/>
<reference evidence="2 3" key="1">
    <citation type="journal article" date="2014" name="Genome Announc.">
        <title>Draft Genome Sequence of the Antitrypanosomally Active Sponge-Associated Bacterium Actinokineospora sp. Strain EG49.</title>
        <authorList>
            <person name="Harjes J."/>
            <person name="Ryu T."/>
            <person name="Abdelmohsen U.R."/>
            <person name="Moitinho-Silva L."/>
            <person name="Horn H."/>
            <person name="Ravasi T."/>
            <person name="Hentschel U."/>
        </authorList>
    </citation>
    <scope>NUCLEOTIDE SEQUENCE [LARGE SCALE GENOMIC DNA]</scope>
    <source>
        <strain evidence="2 3">EG49</strain>
    </source>
</reference>
<dbReference type="GO" id="GO:0046872">
    <property type="term" value="F:metal ion binding"/>
    <property type="evidence" value="ECO:0007669"/>
    <property type="project" value="UniProtKB-KW"/>
</dbReference>
<dbReference type="InterPro" id="IPR007822">
    <property type="entry name" value="LANC-like"/>
</dbReference>
<dbReference type="PATRIC" id="fig|909613.9.peg.182"/>
<keyword evidence="1" id="KW-0862">Zinc</keyword>
<dbReference type="Pfam" id="PF05147">
    <property type="entry name" value="LANC_like"/>
    <property type="match status" value="1"/>
</dbReference>
<feature type="binding site" evidence="1">
    <location>
        <position position="321"/>
    </location>
    <ligand>
        <name>Zn(2+)</name>
        <dbReference type="ChEBI" id="CHEBI:29105"/>
    </ligand>
</feature>
<evidence type="ECO:0000256" key="1">
    <source>
        <dbReference type="PIRSR" id="PIRSR607822-1"/>
    </source>
</evidence>
<feature type="binding site" evidence="1">
    <location>
        <position position="320"/>
    </location>
    <ligand>
        <name>Zn(2+)</name>
        <dbReference type="ChEBI" id="CHEBI:29105"/>
    </ligand>
</feature>
<dbReference type="Proteomes" id="UP000019277">
    <property type="component" value="Unassembled WGS sequence"/>
</dbReference>
<accession>W7J6G7</accession>
<dbReference type="Gene3D" id="1.50.10.20">
    <property type="match status" value="1"/>
</dbReference>
<dbReference type="SUPFAM" id="SSF158745">
    <property type="entry name" value="LanC-like"/>
    <property type="match status" value="1"/>
</dbReference>
<keyword evidence="1" id="KW-0479">Metal-binding</keyword>
<dbReference type="PRINTS" id="PR01950">
    <property type="entry name" value="LANCSUPER"/>
</dbReference>
<comment type="caution">
    <text evidence="2">The sequence shown here is derived from an EMBL/GenBank/DDBJ whole genome shotgun (WGS) entry which is preliminary data.</text>
</comment>
<sequence length="398" mass="40485">MVVPDVLTTPRNASTRDLLLVADHVLTSWTARHPMGTAGPDLGPAVLSTLVAAHPDATGEQRRTCGEATDLWLRTGLRGRAGTGLHDGLSGLVAGLGLIAGVRPDVGPAAQRAARSLATAADRRPWRTSAVGFTDYDLVSGPAGTLLAQPAGTPPGGAAAHLAALAAEPDLAGLRIGAHRDHPLVGWTQGDVVTGLAHGAAGVLAALSAVDPTEEAVRAVAHLSTWLVAGLYVDGAGIVSWRYAAGGEPEAVAHRQGWCYGNPGVSWALWAAGRALVRAGAPGGEDLCDLAVRAVGTLCGGYDADVHLDGDRDSDRLGVCHGAAGVLLVADAFARHTGSAPAAALRDWLTGHLHDRLDRVARLAGTDTTLLSGATGVLAALLTTAGADRGWLRCLALT</sequence>
<evidence type="ECO:0000313" key="3">
    <source>
        <dbReference type="Proteomes" id="UP000019277"/>
    </source>
</evidence>
<protein>
    <submittedName>
        <fullName evidence="2">Lanthionine biosynthesis cyclase LanC</fullName>
    </submittedName>
</protein>
<dbReference type="STRING" id="909613.UO65_0174"/>
<keyword evidence="3" id="KW-1185">Reference proteome</keyword>
<dbReference type="OrthoDB" id="1882482at2"/>
<dbReference type="RefSeq" id="WP_052020352.1">
    <property type="nucleotide sequence ID" value="NZ_AYXG01000004.1"/>
</dbReference>
<dbReference type="GO" id="GO:0031179">
    <property type="term" value="P:peptide modification"/>
    <property type="evidence" value="ECO:0007669"/>
    <property type="project" value="InterPro"/>
</dbReference>
<dbReference type="eggNOG" id="COG4403">
    <property type="taxonomic scope" value="Bacteria"/>
</dbReference>
<organism evidence="2 3">
    <name type="scientific">Actinokineospora spheciospongiae</name>
    <dbReference type="NCBI Taxonomy" id="909613"/>
    <lineage>
        <taxon>Bacteria</taxon>
        <taxon>Bacillati</taxon>
        <taxon>Actinomycetota</taxon>
        <taxon>Actinomycetes</taxon>
        <taxon>Pseudonocardiales</taxon>
        <taxon>Pseudonocardiaceae</taxon>
        <taxon>Actinokineospora</taxon>
    </lineage>
</organism>
<name>W7J6G7_9PSEU</name>
<dbReference type="EMBL" id="AYXG01000004">
    <property type="protein sequence ID" value="EWC64567.1"/>
    <property type="molecule type" value="Genomic_DNA"/>
</dbReference>
<dbReference type="SMART" id="SM01260">
    <property type="entry name" value="LANC_like"/>
    <property type="match status" value="1"/>
</dbReference>
<dbReference type="PRINTS" id="PR01955">
    <property type="entry name" value="LANCFRANKIA"/>
</dbReference>
<evidence type="ECO:0000313" key="2">
    <source>
        <dbReference type="EMBL" id="EWC64567.1"/>
    </source>
</evidence>
<gene>
    <name evidence="2" type="ORF">UO65_0174</name>
</gene>
<feature type="binding site" evidence="1">
    <location>
        <position position="259"/>
    </location>
    <ligand>
        <name>Zn(2+)</name>
        <dbReference type="ChEBI" id="CHEBI:29105"/>
    </ligand>
</feature>
<proteinExistence type="predicted"/>